<keyword evidence="1" id="KW-0274">FAD</keyword>
<sequence>MAAAGGSWGRYPRAKQRLIALSDRQAPLPRFNGTALPHGNGRSYGDSCLNPGGSLLLGRGLDRHIDFDPESGIVECEAGMLLSDLLDLVVPQGWFVPVTPGTRLVTLGGAVANDVHGKNHHVAGSFGRHVLGLELLRSDGQRLSCGPDSAADWFAATVGGLGLTGLITRVRLQLRRIRGPWLHTQTQRFERLQDFFALSAQSASSEYTVAWIDCLARGSSLGRGVFMQADHATALPDRRQHPGHRRLAMPFSLPFSLVNRLSLRAFNTLYFHRAPRRPRQCTVHYEPFFYPLDAVADWNRMYGPRGFLQYQCVMPPANAPATIAELLERIAASRQGSFLVVLKQFGSLPSPGMLSFPRQGTTLALDFPFLGKQTLDLLSRLDGIVATAGGAVYPAKDARMSARMFAASFPRWREFLPFVDPRFSSGLWRRVMGDE</sequence>
<dbReference type="PANTHER" id="PTHR43762:SF1">
    <property type="entry name" value="D-ARABINONO-1,4-LACTONE OXIDASE"/>
    <property type="match status" value="1"/>
</dbReference>
<proteinExistence type="predicted"/>
<keyword evidence="1" id="KW-0285">Flavoprotein</keyword>
<dbReference type="RefSeq" id="WP_097122784.1">
    <property type="nucleotide sequence ID" value="NZ_OCND01000007.1"/>
</dbReference>
<dbReference type="EMBL" id="OCND01000007">
    <property type="protein sequence ID" value="SOD55624.1"/>
    <property type="molecule type" value="Genomic_DNA"/>
</dbReference>
<dbReference type="InterPro" id="IPR016166">
    <property type="entry name" value="FAD-bd_PCMH"/>
</dbReference>
<dbReference type="Pfam" id="PF01565">
    <property type="entry name" value="FAD_binding_4"/>
    <property type="match status" value="1"/>
</dbReference>
<protein>
    <submittedName>
        <fullName evidence="3">FAD/FMN-containing dehydrogenase</fullName>
    </submittedName>
</protein>
<dbReference type="GO" id="GO:0016899">
    <property type="term" value="F:oxidoreductase activity, acting on the CH-OH group of donors, oxygen as acceptor"/>
    <property type="evidence" value="ECO:0007669"/>
    <property type="project" value="InterPro"/>
</dbReference>
<dbReference type="AlphaFoldDB" id="A0A286DAF3"/>
<organism evidence="3 4">
    <name type="scientific">Pseudoxanthomonas wuyuanensis</name>
    <dbReference type="NCBI Taxonomy" id="1073196"/>
    <lineage>
        <taxon>Bacteria</taxon>
        <taxon>Pseudomonadati</taxon>
        <taxon>Pseudomonadota</taxon>
        <taxon>Gammaproteobacteria</taxon>
        <taxon>Lysobacterales</taxon>
        <taxon>Lysobacteraceae</taxon>
        <taxon>Pseudoxanthomonas</taxon>
    </lineage>
</organism>
<dbReference type="PANTHER" id="PTHR43762">
    <property type="entry name" value="L-GULONOLACTONE OXIDASE"/>
    <property type="match status" value="1"/>
</dbReference>
<dbReference type="InterPro" id="IPR036318">
    <property type="entry name" value="FAD-bd_PCMH-like_sf"/>
</dbReference>
<dbReference type="InterPro" id="IPR010031">
    <property type="entry name" value="FAD_lactone_oxidase-like"/>
</dbReference>
<dbReference type="PROSITE" id="PS51387">
    <property type="entry name" value="FAD_PCMH"/>
    <property type="match status" value="1"/>
</dbReference>
<keyword evidence="4" id="KW-1185">Reference proteome</keyword>
<dbReference type="GO" id="GO:0071949">
    <property type="term" value="F:FAD binding"/>
    <property type="evidence" value="ECO:0007669"/>
    <property type="project" value="InterPro"/>
</dbReference>
<dbReference type="SUPFAM" id="SSF56176">
    <property type="entry name" value="FAD-binding/transporter-associated domain-like"/>
    <property type="match status" value="1"/>
</dbReference>
<accession>A0A286DAF3</accession>
<reference evidence="3 4" key="1">
    <citation type="submission" date="2017-09" db="EMBL/GenBank/DDBJ databases">
        <authorList>
            <person name="Ehlers B."/>
            <person name="Leendertz F.H."/>
        </authorList>
    </citation>
    <scope>NUCLEOTIDE SEQUENCE [LARGE SCALE GENOMIC DNA]</scope>
    <source>
        <strain evidence="3 4">CGMCC 1.10978</strain>
    </source>
</reference>
<evidence type="ECO:0000256" key="1">
    <source>
        <dbReference type="ARBA" id="ARBA00022827"/>
    </source>
</evidence>
<dbReference type="Proteomes" id="UP000219374">
    <property type="component" value="Unassembled WGS sequence"/>
</dbReference>
<name>A0A286DAF3_9GAMM</name>
<feature type="domain" description="FAD-binding PCMH-type" evidence="2">
    <location>
        <begin position="1"/>
        <end position="177"/>
    </location>
</feature>
<dbReference type="OrthoDB" id="143770at2"/>
<dbReference type="InterPro" id="IPR006094">
    <property type="entry name" value="Oxid_FAD_bind_N"/>
</dbReference>
<dbReference type="Gene3D" id="3.30.465.10">
    <property type="match status" value="1"/>
</dbReference>
<evidence type="ECO:0000259" key="2">
    <source>
        <dbReference type="PROSITE" id="PS51387"/>
    </source>
</evidence>
<gene>
    <name evidence="3" type="ORF">SAMN06296416_107218</name>
</gene>
<dbReference type="InterPro" id="IPR016169">
    <property type="entry name" value="FAD-bd_PCMH_sub2"/>
</dbReference>
<evidence type="ECO:0000313" key="3">
    <source>
        <dbReference type="EMBL" id="SOD55624.1"/>
    </source>
</evidence>
<evidence type="ECO:0000313" key="4">
    <source>
        <dbReference type="Proteomes" id="UP000219374"/>
    </source>
</evidence>